<evidence type="ECO:0000313" key="2">
    <source>
        <dbReference type="EMBL" id="CAF5109494.1"/>
    </source>
</evidence>
<gene>
    <name evidence="2" type="ORF">BYL167_LOCUS65480</name>
    <name evidence="1" type="ORF">GIL414_LOCUS882</name>
    <name evidence="3" type="ORF">SMN809_LOCUS80001</name>
</gene>
<evidence type="ECO:0000313" key="4">
    <source>
        <dbReference type="Proteomes" id="UP000681720"/>
    </source>
</evidence>
<sequence>MPSDNEQETGDINRKEIKIKVERFCEQAQIYLNRLPVLKRQLNEINRLNQFDLYVQKL</sequence>
<dbReference type="Proteomes" id="UP000681967">
    <property type="component" value="Unassembled WGS sequence"/>
</dbReference>
<organism evidence="1 4">
    <name type="scientific">Rotaria magnacalcarata</name>
    <dbReference type="NCBI Taxonomy" id="392030"/>
    <lineage>
        <taxon>Eukaryota</taxon>
        <taxon>Metazoa</taxon>
        <taxon>Spiralia</taxon>
        <taxon>Gnathifera</taxon>
        <taxon>Rotifera</taxon>
        <taxon>Eurotatoria</taxon>
        <taxon>Bdelloidea</taxon>
        <taxon>Philodinida</taxon>
        <taxon>Philodinidae</taxon>
        <taxon>Rotaria</taxon>
    </lineage>
</organism>
<feature type="non-terminal residue" evidence="1">
    <location>
        <position position="58"/>
    </location>
</feature>
<name>A0A8S2J7Z6_9BILA</name>
<dbReference type="EMBL" id="CAJOBJ010000126">
    <property type="protein sequence ID" value="CAF3797232.1"/>
    <property type="molecule type" value="Genomic_DNA"/>
</dbReference>
<accession>A0A8S2J7Z6</accession>
<dbReference type="Proteomes" id="UP000676336">
    <property type="component" value="Unassembled WGS sequence"/>
</dbReference>
<reference evidence="1" key="1">
    <citation type="submission" date="2021-02" db="EMBL/GenBank/DDBJ databases">
        <authorList>
            <person name="Nowell W R."/>
        </authorList>
    </citation>
    <scope>NUCLEOTIDE SEQUENCE</scope>
</reference>
<protein>
    <submittedName>
        <fullName evidence="1">Uncharacterized protein</fullName>
    </submittedName>
</protein>
<dbReference type="EMBL" id="CAJOBH010241078">
    <property type="protein sequence ID" value="CAF5109494.1"/>
    <property type="molecule type" value="Genomic_DNA"/>
</dbReference>
<comment type="caution">
    <text evidence="1">The sequence shown here is derived from an EMBL/GenBank/DDBJ whole genome shotgun (WGS) entry which is preliminary data.</text>
</comment>
<evidence type="ECO:0000313" key="1">
    <source>
        <dbReference type="EMBL" id="CAF3797232.1"/>
    </source>
</evidence>
<dbReference type="EMBL" id="CAJOBI010344085">
    <property type="protein sequence ID" value="CAF5216373.1"/>
    <property type="molecule type" value="Genomic_DNA"/>
</dbReference>
<evidence type="ECO:0000313" key="3">
    <source>
        <dbReference type="EMBL" id="CAF5216373.1"/>
    </source>
</evidence>
<dbReference type="Proteomes" id="UP000681720">
    <property type="component" value="Unassembled WGS sequence"/>
</dbReference>
<feature type="non-terminal residue" evidence="1">
    <location>
        <position position="1"/>
    </location>
</feature>
<dbReference type="AlphaFoldDB" id="A0A8S2J7Z6"/>
<proteinExistence type="predicted"/>